<evidence type="ECO:0000313" key="3">
    <source>
        <dbReference type="EMBL" id="KAF1756795.1"/>
    </source>
</evidence>
<dbReference type="InterPro" id="IPR029071">
    <property type="entry name" value="Ubiquitin-like_domsf"/>
</dbReference>
<evidence type="ECO:0000313" key="4">
    <source>
        <dbReference type="Proteomes" id="UP000483820"/>
    </source>
</evidence>
<proteinExistence type="predicted"/>
<dbReference type="Gene3D" id="3.10.20.90">
    <property type="entry name" value="Phosphatidylinositol 3-kinase Catalytic Subunit, Chain A, domain 1"/>
    <property type="match status" value="1"/>
</dbReference>
<protein>
    <recommendedName>
        <fullName evidence="2">Ubiquitin-like domain-containing protein</fullName>
    </recommendedName>
</protein>
<dbReference type="GeneID" id="9799339"/>
<keyword evidence="1" id="KW-0732">Signal</keyword>
<organism evidence="3 4">
    <name type="scientific">Caenorhabditis remanei</name>
    <name type="common">Caenorhabditis vulgaris</name>
    <dbReference type="NCBI Taxonomy" id="31234"/>
    <lineage>
        <taxon>Eukaryota</taxon>
        <taxon>Metazoa</taxon>
        <taxon>Ecdysozoa</taxon>
        <taxon>Nematoda</taxon>
        <taxon>Chromadorea</taxon>
        <taxon>Rhabditida</taxon>
        <taxon>Rhabditina</taxon>
        <taxon>Rhabditomorpha</taxon>
        <taxon>Rhabditoidea</taxon>
        <taxon>Rhabditidae</taxon>
        <taxon>Peloderinae</taxon>
        <taxon>Caenorhabditis</taxon>
    </lineage>
</organism>
<dbReference type="EMBL" id="WUAV01000004">
    <property type="protein sequence ID" value="KAF1756795.1"/>
    <property type="molecule type" value="Genomic_DNA"/>
</dbReference>
<dbReference type="SUPFAM" id="SSF54236">
    <property type="entry name" value="Ubiquitin-like"/>
    <property type="match status" value="1"/>
</dbReference>
<dbReference type="PROSITE" id="PS50053">
    <property type="entry name" value="UBIQUITIN_2"/>
    <property type="match status" value="1"/>
</dbReference>
<comment type="caution">
    <text evidence="3">The sequence shown here is derived from an EMBL/GenBank/DDBJ whole genome shotgun (WGS) entry which is preliminary data.</text>
</comment>
<feature type="domain" description="Ubiquitin-like" evidence="2">
    <location>
        <begin position="26"/>
        <end position="105"/>
    </location>
</feature>
<dbReference type="Pfam" id="PF00240">
    <property type="entry name" value="ubiquitin"/>
    <property type="match status" value="1"/>
</dbReference>
<feature type="chain" id="PRO_5025356837" description="Ubiquitin-like domain-containing protein" evidence="1">
    <location>
        <begin position="22"/>
        <end position="124"/>
    </location>
</feature>
<dbReference type="CTD" id="9799339"/>
<sequence>MRFILLTIFIAITTLFQYSDQAVRPVTLFIRLFDVKGKRSTILDEGYKYTVAELKRMLVKEMDVSGHILRLYFEGQELWIPDRTLASYRVRPGDTVDIYLENIAEQLAIRFGNQDKSPDGRLAE</sequence>
<dbReference type="InterPro" id="IPR000626">
    <property type="entry name" value="Ubiquitin-like_dom"/>
</dbReference>
<evidence type="ECO:0000256" key="1">
    <source>
        <dbReference type="SAM" id="SignalP"/>
    </source>
</evidence>
<accession>A0A6A5GQJ0</accession>
<name>A0A6A5GQJ0_CAERE</name>
<evidence type="ECO:0000259" key="2">
    <source>
        <dbReference type="PROSITE" id="PS50053"/>
    </source>
</evidence>
<dbReference type="AlphaFoldDB" id="A0A6A5GQJ0"/>
<feature type="signal peptide" evidence="1">
    <location>
        <begin position="1"/>
        <end position="21"/>
    </location>
</feature>
<dbReference type="CDD" id="cd17039">
    <property type="entry name" value="Ubl_ubiquitin_like"/>
    <property type="match status" value="1"/>
</dbReference>
<dbReference type="KEGG" id="crq:GCK72_013249"/>
<gene>
    <name evidence="3" type="ORF">GCK72_013249</name>
</gene>
<reference evidence="3 4" key="1">
    <citation type="submission" date="2019-12" db="EMBL/GenBank/DDBJ databases">
        <title>Chromosome-level assembly of the Caenorhabditis remanei genome.</title>
        <authorList>
            <person name="Teterina A.A."/>
            <person name="Willis J.H."/>
            <person name="Phillips P.C."/>
        </authorList>
    </citation>
    <scope>NUCLEOTIDE SEQUENCE [LARGE SCALE GENOMIC DNA]</scope>
    <source>
        <strain evidence="3 4">PX506</strain>
        <tissue evidence="3">Whole organism</tissue>
    </source>
</reference>
<dbReference type="RefSeq" id="XP_003092358.2">
    <property type="nucleotide sequence ID" value="XM_003092310.2"/>
</dbReference>
<dbReference type="Proteomes" id="UP000483820">
    <property type="component" value="Chromosome IV"/>
</dbReference>